<dbReference type="Gene3D" id="2.40.33.20">
    <property type="entry name" value="PK beta-barrel domain-like"/>
    <property type="match status" value="1"/>
</dbReference>
<gene>
    <name evidence="2" type="ORF">OP10G_0761</name>
</gene>
<proteinExistence type="predicted"/>
<name>A0A068NRB3_FIMGI</name>
<protein>
    <submittedName>
        <fullName evidence="2">Molybdenum cofactor sulfurase domain containing protein</fullName>
    </submittedName>
</protein>
<evidence type="ECO:0000313" key="3">
    <source>
        <dbReference type="Proteomes" id="UP000027982"/>
    </source>
</evidence>
<accession>A0A068NRB3</accession>
<dbReference type="PANTHER" id="PTHR36930">
    <property type="entry name" value="METAL-SULFUR CLUSTER BIOSYNTHESIS PROTEINS YUAD-RELATED"/>
    <property type="match status" value="1"/>
</dbReference>
<dbReference type="Proteomes" id="UP000027982">
    <property type="component" value="Chromosome"/>
</dbReference>
<dbReference type="SUPFAM" id="SSF50800">
    <property type="entry name" value="PK beta-barrel domain-like"/>
    <property type="match status" value="1"/>
</dbReference>
<dbReference type="InterPro" id="IPR011037">
    <property type="entry name" value="Pyrv_Knase-like_insert_dom_sf"/>
</dbReference>
<feature type="domain" description="MOSC" evidence="1">
    <location>
        <begin position="31"/>
        <end position="154"/>
    </location>
</feature>
<dbReference type="STRING" id="661478.OP10G_0761"/>
<dbReference type="GO" id="GO:0030170">
    <property type="term" value="F:pyridoxal phosphate binding"/>
    <property type="evidence" value="ECO:0007669"/>
    <property type="project" value="InterPro"/>
</dbReference>
<dbReference type="KEGG" id="fgi:OP10G_0761"/>
<evidence type="ECO:0000259" key="1">
    <source>
        <dbReference type="PROSITE" id="PS51340"/>
    </source>
</evidence>
<dbReference type="GO" id="GO:0030151">
    <property type="term" value="F:molybdenum ion binding"/>
    <property type="evidence" value="ECO:0007669"/>
    <property type="project" value="InterPro"/>
</dbReference>
<dbReference type="InterPro" id="IPR052716">
    <property type="entry name" value="MOSC_domain"/>
</dbReference>
<reference evidence="2 3" key="1">
    <citation type="journal article" date="2014" name="PLoS ONE">
        <title>The first complete genome sequence of the class fimbriimonadia in the phylum armatimonadetes.</title>
        <authorList>
            <person name="Hu Z.Y."/>
            <person name="Wang Y.Z."/>
            <person name="Im W.T."/>
            <person name="Wang S.Y."/>
            <person name="Zhao G.P."/>
            <person name="Zheng H.J."/>
            <person name="Quan Z.X."/>
        </authorList>
    </citation>
    <scope>NUCLEOTIDE SEQUENCE [LARGE SCALE GENOMIC DNA]</scope>
    <source>
        <strain evidence="2">Gsoil 348</strain>
    </source>
</reference>
<dbReference type="GO" id="GO:0003824">
    <property type="term" value="F:catalytic activity"/>
    <property type="evidence" value="ECO:0007669"/>
    <property type="project" value="InterPro"/>
</dbReference>
<dbReference type="PROSITE" id="PS51340">
    <property type="entry name" value="MOSC"/>
    <property type="match status" value="1"/>
</dbReference>
<dbReference type="PANTHER" id="PTHR36930:SF1">
    <property type="entry name" value="MOSC DOMAIN-CONTAINING PROTEIN"/>
    <property type="match status" value="1"/>
</dbReference>
<dbReference type="HOGENOM" id="CLU_1683950_0_0_0"/>
<dbReference type="InterPro" id="IPR005302">
    <property type="entry name" value="MoCF_Sase_C"/>
</dbReference>
<dbReference type="EMBL" id="CP007139">
    <property type="protein sequence ID" value="AIE84129.1"/>
    <property type="molecule type" value="Genomic_DNA"/>
</dbReference>
<dbReference type="RefSeq" id="WP_025227227.1">
    <property type="nucleotide sequence ID" value="NZ_CP007139.1"/>
</dbReference>
<keyword evidence="3" id="KW-1185">Reference proteome</keyword>
<dbReference type="Pfam" id="PF03473">
    <property type="entry name" value="MOSC"/>
    <property type="match status" value="1"/>
</dbReference>
<dbReference type="OrthoDB" id="9784492at2"/>
<sequence length="156" mass="16764">MSQAALLEYPIQIALGSVVALYRKPARGVMEVADSLEAVGGKGFVGDYSFGKRRRQALLLSTVELNAFGYRSGELRENITLDIPGLQSLPIGTVITVGEVEFEIEQDCAPCGGMARRLGEDRQEFVAKMAGNRGMLCKVRSSGTIRVGDVVKVRGG</sequence>
<dbReference type="AlphaFoldDB" id="A0A068NRB3"/>
<organism evidence="2 3">
    <name type="scientific">Fimbriimonas ginsengisoli Gsoil 348</name>
    <dbReference type="NCBI Taxonomy" id="661478"/>
    <lineage>
        <taxon>Bacteria</taxon>
        <taxon>Bacillati</taxon>
        <taxon>Armatimonadota</taxon>
        <taxon>Fimbriimonadia</taxon>
        <taxon>Fimbriimonadales</taxon>
        <taxon>Fimbriimonadaceae</taxon>
        <taxon>Fimbriimonas</taxon>
    </lineage>
</organism>
<dbReference type="eggNOG" id="COG2258">
    <property type="taxonomic scope" value="Bacteria"/>
</dbReference>
<evidence type="ECO:0000313" key="2">
    <source>
        <dbReference type="EMBL" id="AIE84129.1"/>
    </source>
</evidence>